<comment type="caution">
    <text evidence="1">The sequence shown here is derived from an EMBL/GenBank/DDBJ whole genome shotgun (WGS) entry which is preliminary data.</text>
</comment>
<accession>A0A0K9PTV2</accession>
<evidence type="ECO:0000313" key="2">
    <source>
        <dbReference type="Proteomes" id="UP000036987"/>
    </source>
</evidence>
<evidence type="ECO:0000313" key="1">
    <source>
        <dbReference type="EMBL" id="KMZ71650.1"/>
    </source>
</evidence>
<gene>
    <name evidence="1" type="ORF">ZOSMA_178G00380</name>
</gene>
<dbReference type="Proteomes" id="UP000036987">
    <property type="component" value="Unassembled WGS sequence"/>
</dbReference>
<keyword evidence="2" id="KW-1185">Reference proteome</keyword>
<name>A0A0K9PTV2_ZOSMR</name>
<organism evidence="1 2">
    <name type="scientific">Zostera marina</name>
    <name type="common">Eelgrass</name>
    <dbReference type="NCBI Taxonomy" id="29655"/>
    <lineage>
        <taxon>Eukaryota</taxon>
        <taxon>Viridiplantae</taxon>
        <taxon>Streptophyta</taxon>
        <taxon>Embryophyta</taxon>
        <taxon>Tracheophyta</taxon>
        <taxon>Spermatophyta</taxon>
        <taxon>Magnoliopsida</taxon>
        <taxon>Liliopsida</taxon>
        <taxon>Zosteraceae</taxon>
        <taxon>Zostera</taxon>
    </lineage>
</organism>
<dbReference type="OrthoDB" id="1068847at2759"/>
<sequence length="124" mass="15092">MIPNPESRLCDDILDNYIGVGQVIKEDNDYNFSWSCLISKEAHRRFLEKGDAKDRQYEFRERESNSMWNYSKERKDGYWMEVAFGEFFNETGFGKEKVFVEFNWWVIEHYDMFIIEGIEFRPKK</sequence>
<reference evidence="2" key="1">
    <citation type="journal article" date="2016" name="Nature">
        <title>The genome of the seagrass Zostera marina reveals angiosperm adaptation to the sea.</title>
        <authorList>
            <person name="Olsen J.L."/>
            <person name="Rouze P."/>
            <person name="Verhelst B."/>
            <person name="Lin Y.-C."/>
            <person name="Bayer T."/>
            <person name="Collen J."/>
            <person name="Dattolo E."/>
            <person name="De Paoli E."/>
            <person name="Dittami S."/>
            <person name="Maumus F."/>
            <person name="Michel G."/>
            <person name="Kersting A."/>
            <person name="Lauritano C."/>
            <person name="Lohaus R."/>
            <person name="Toepel M."/>
            <person name="Tonon T."/>
            <person name="Vanneste K."/>
            <person name="Amirebrahimi M."/>
            <person name="Brakel J."/>
            <person name="Bostroem C."/>
            <person name="Chovatia M."/>
            <person name="Grimwood J."/>
            <person name="Jenkins J.W."/>
            <person name="Jueterbock A."/>
            <person name="Mraz A."/>
            <person name="Stam W.T."/>
            <person name="Tice H."/>
            <person name="Bornberg-Bauer E."/>
            <person name="Green P.J."/>
            <person name="Pearson G.A."/>
            <person name="Procaccini G."/>
            <person name="Duarte C.M."/>
            <person name="Schmutz J."/>
            <person name="Reusch T.B.H."/>
            <person name="Van de Peer Y."/>
        </authorList>
    </citation>
    <scope>NUCLEOTIDE SEQUENCE [LARGE SCALE GENOMIC DNA]</scope>
    <source>
        <strain evidence="2">cv. Finnish</strain>
    </source>
</reference>
<dbReference type="AlphaFoldDB" id="A0A0K9PTV2"/>
<proteinExistence type="predicted"/>
<protein>
    <submittedName>
        <fullName evidence="1">Uncharacterized protein</fullName>
    </submittedName>
</protein>
<dbReference type="EMBL" id="LFYR01000667">
    <property type="protein sequence ID" value="KMZ71650.1"/>
    <property type="molecule type" value="Genomic_DNA"/>
</dbReference>